<dbReference type="InParanoid" id="Q9RXQ8"/>
<evidence type="ECO:0000256" key="1">
    <source>
        <dbReference type="SAM" id="MobiDB-lite"/>
    </source>
</evidence>
<dbReference type="EnsemblBacteria" id="AAF09836">
    <property type="protein sequence ID" value="AAF09836"/>
    <property type="gene ID" value="DR_0249"/>
</dbReference>
<dbReference type="eggNOG" id="COG0667">
    <property type="taxonomic scope" value="Bacteria"/>
</dbReference>
<dbReference type="InterPro" id="IPR053135">
    <property type="entry name" value="AKR2_Oxidoreductase"/>
</dbReference>
<evidence type="ECO:0000313" key="4">
    <source>
        <dbReference type="Proteomes" id="UP000002524"/>
    </source>
</evidence>
<proteinExistence type="predicted"/>
<dbReference type="Proteomes" id="UP000002524">
    <property type="component" value="Chromosome 1"/>
</dbReference>
<dbReference type="AlphaFoldDB" id="Q9RXQ8"/>
<gene>
    <name evidence="3" type="ordered locus">DR_0249</name>
</gene>
<dbReference type="PATRIC" id="fig|243230.17.peg.413"/>
<dbReference type="PaxDb" id="243230-DR_0249"/>
<accession>Q9RXQ8</accession>
<dbReference type="SUPFAM" id="SSF51430">
    <property type="entry name" value="NAD(P)-linked oxidoreductase"/>
    <property type="match status" value="1"/>
</dbReference>
<dbReference type="Gene3D" id="3.20.20.100">
    <property type="entry name" value="NADP-dependent oxidoreductase domain"/>
    <property type="match status" value="1"/>
</dbReference>
<dbReference type="CDD" id="cd19098">
    <property type="entry name" value="AKR_unchar"/>
    <property type="match status" value="1"/>
</dbReference>
<feature type="domain" description="NADP-dependent oxidoreductase" evidence="2">
    <location>
        <begin position="78"/>
        <end position="332"/>
    </location>
</feature>
<evidence type="ECO:0000259" key="2">
    <source>
        <dbReference type="Pfam" id="PF00248"/>
    </source>
</evidence>
<dbReference type="PANTHER" id="PTHR43312">
    <property type="entry name" value="D-THREO-ALDOSE 1-DEHYDROGENASE"/>
    <property type="match status" value="1"/>
</dbReference>
<evidence type="ECO:0000313" key="3">
    <source>
        <dbReference type="EMBL" id="AAF09836.1"/>
    </source>
</evidence>
<dbReference type="Pfam" id="PF00248">
    <property type="entry name" value="Aldo_ket_red"/>
    <property type="match status" value="1"/>
</dbReference>
<keyword evidence="4" id="KW-1185">Reference proteome</keyword>
<reference evidence="3 4" key="1">
    <citation type="journal article" date="1999" name="Science">
        <title>Genome sequence of the radioresistant bacterium Deinococcus radiodurans R1.</title>
        <authorList>
            <person name="White O."/>
            <person name="Eisen J.A."/>
            <person name="Heidelberg J.F."/>
            <person name="Hickey E.K."/>
            <person name="Peterson J.D."/>
            <person name="Dodson R.J."/>
            <person name="Haft D.H."/>
            <person name="Gwinn M.L."/>
            <person name="Nelson W.C."/>
            <person name="Richardson D.L."/>
            <person name="Moffat K.S."/>
            <person name="Qin H."/>
            <person name="Jiang L."/>
            <person name="Pamphile W."/>
            <person name="Crosby M."/>
            <person name="Shen M."/>
            <person name="Vamathevan J.J."/>
            <person name="Lam P."/>
            <person name="McDonald L."/>
            <person name="Utterback T."/>
            <person name="Zalewski C."/>
            <person name="Makarova K.S."/>
            <person name="Aravind L."/>
            <person name="Daly M.J."/>
            <person name="Minton K.W."/>
            <person name="Fleischmann R.D."/>
            <person name="Ketchum K.A."/>
            <person name="Nelson K.E."/>
            <person name="Salzberg S."/>
            <person name="Smith H.O."/>
            <person name="Venter J.C."/>
            <person name="Fraser C.M."/>
        </authorList>
    </citation>
    <scope>NUCLEOTIDE SEQUENCE [LARGE SCALE GENOMIC DNA]</scope>
    <source>
        <strain evidence="4">ATCC 13939 / DSM 20539 / JCM 16871 / LMG 4051 / NBRC 15346 / NCIMB 9279 / R1 / VKM B-1422</strain>
    </source>
</reference>
<dbReference type="KEGG" id="dra:DR_0249"/>
<dbReference type="InterPro" id="IPR036812">
    <property type="entry name" value="NAD(P)_OxRdtase_dom_sf"/>
</dbReference>
<dbReference type="PANTHER" id="PTHR43312:SF1">
    <property type="entry name" value="NADP-DEPENDENT OXIDOREDUCTASE DOMAIN-CONTAINING PROTEIN"/>
    <property type="match status" value="1"/>
</dbReference>
<name>Q9RXQ8_DEIRA</name>
<feature type="compositionally biased region" description="Polar residues" evidence="1">
    <location>
        <begin position="24"/>
        <end position="43"/>
    </location>
</feature>
<dbReference type="HOGENOM" id="CLU_073071_0_0_0"/>
<feature type="region of interest" description="Disordered" evidence="1">
    <location>
        <begin position="1"/>
        <end position="44"/>
    </location>
</feature>
<dbReference type="EMBL" id="AE000513">
    <property type="protein sequence ID" value="AAF09836.1"/>
    <property type="molecule type" value="Genomic_DNA"/>
</dbReference>
<dbReference type="InterPro" id="IPR023210">
    <property type="entry name" value="NADP_OxRdtase_dom"/>
</dbReference>
<organism evidence="3 4">
    <name type="scientific">Deinococcus radiodurans (strain ATCC 13939 / DSM 20539 / JCM 16871 / CCUG 27074 / LMG 4051 / NBRC 15346 / NCIMB 9279 / VKM B-1422 / R1)</name>
    <dbReference type="NCBI Taxonomy" id="243230"/>
    <lineage>
        <taxon>Bacteria</taxon>
        <taxon>Thermotogati</taxon>
        <taxon>Deinococcota</taxon>
        <taxon>Deinococci</taxon>
        <taxon>Deinococcales</taxon>
        <taxon>Deinococcaceae</taxon>
        <taxon>Deinococcus</taxon>
    </lineage>
</organism>
<dbReference type="STRING" id="243230.DR_0249"/>
<dbReference type="PIR" id="H75541">
    <property type="entry name" value="H75541"/>
</dbReference>
<dbReference type="OrthoDB" id="5522046at2"/>
<protein>
    <submittedName>
        <fullName evidence="3">Oxidoreductase, putative</fullName>
    </submittedName>
</protein>
<sequence>MYGQVRASGRGPRASLSRQDRQNIRMTAPSTQSVSASPRQTHTPRLGLGLAALGRPGYLNLGHGADLGPDKGRDDLRDHTWAMLDAAWDAGLRVFDAARSYGRAEEFLGGWLRARGHAPDTLTVGSKWGYTYVADWRSDAPVHEVKDHSLATLERQWPETLSALGRAPDLYLIHSATLDSGVLDDERVLARLAELGRQGVRVGLSTSGPRQADTLRRALATRVNGACPFRAVQATWNLLEPSAGAALAEAHAAGWTVVVKEGVANGRLSARGVTGQSDVPAPLAAEARRLGVTPDAVALAAALQQPWVNIVLSGASTAEQLRQNLRALHLEVDLAALITLAQPAETYWRERSALSWT</sequence>